<sequence length="1634" mass="174011">MTDPAALLAAGAVLPLGAGAGQPDTGRSDTDRSGTEQPWPDQSATTTARHYRHPGAEGRVVVRLAPEELGRAEDLTAEFLGFPAPERVRAVGRAKRVALGFPAWALVNDPANGHHALALVKDLERVSRQASGRPTQAKEQFLALGERLGRSAPHFLPTFYEQAARSFVAAGNPAFAAVLFGKAREAERVHDLAVDHDRLREVFLEFAFAGALTAKALSAHARGLVGRGDPAASYALFRALCVKRTQGGLPPYAGMPEDLNRLAKAAKLDQRAEQRSVLSALLGTTAVTRANAGFWKSYRPALVDLARADADVRRRLLEFIPADAAAFDTWLDVLTESGAADALTDPDGPPLPVTAAHWLATAVVTAHPVWEPNPRSRALLDLVERMLPRLRADGHPVELLRGWRNHALDVLDLVLAGGVPVAPPLHPDSYLTVGKWLADEAPGRRDLRALAASEFADALGEGLVVHLERAVRADVVDAGVLTAACAVPGLRAALGAWITTRSPGPGPHGLPALRERLAELRVVGIPEAFADVPEAADAIAATDVAGAVLTTLRAGLYDELGWPALDQAHRDLAALPPGDYGTRIAGEGWPALVLSRGERLVVVGPDGVLDEHQLRIPADQRHGLFFRVSADWHDGSLLVRWNAPGGERAYWSHAPGSTFPLPDRRPPFHRAGALRGSIAVGDGRFSGGRVVQLGDTDIPVTADPLSDGTTLWAYRGEAWDWSLHEIDPATGDAGRTSLPAFLEGFATTGARLVHEACELRPAVPETATSPLGAANGLHGWRVRREADRSWSAEGIDGRALRRPKIGEIPAGLLHLPSGGRLVLMAVHNGLRLLDVDGTELGRLDALGDEPCQENASGSPVVPPLDWWHVLRPRDEAGSAALRAVTREAVDAMLDAAVGEEGLVEELDKHDRQAWLAAVSRGQAIPLAEAITTALPGLTHPGLIAGVADVVRRGALLRAGFRAFAAFADTARALGPEALAATGPTITDWQVDDALSWFREPYRATTAPAPSGLPAAIAALGRAASAELTEPTPLPPLTCHYWTDHLPALDALLYRAASPLTPADQRAALVAVLRATVEAGMHDEPGRWRTVVVRCPETTLANVALPTADGFLVVHYRKRDEGGGVMQATGLQFTREPDSPTPPPGMALLESDPARGALTGADVLRFLDALAERGPAPWRPDAGPALAELTGAGRVAATALLTGMPGLRFRPKVFLDAAERALVGLSSAETASACPVLGALSARRRLALLAAAVPADPLALWDAGPDVESVARVWTDAFGKRASLPDDLQVVVNRELWHDDERRRVSDLLNPDLARWLHVDGETTLVDAEPVVSDEAAFDGDDLSGAPGALAWLAYRLPAASPLRPALARSLDLVRARLAHEGFAFLLRDLQDVQAITDLTGVEVGPVGEVGRHREWLEVARSHFSFCALLVRPALLRPQDQPLLDALTEVVHSRWDVGRLRLALDPGLAAACAVTAPEGTGPDAHFQDPTFSAPHLVEQVADRHGLPADAAALYLQLLALPDPTDANVARWTGWKRARLTKARTALAGTDLVVGGKRSRAGRSLFLPGGWLDQRKPRLPLEVWKTSLYGGVTYPDHSTGVIAPAEPVADLFARAWERVLTGDAPAYDQLTTGGDR</sequence>
<gene>
    <name evidence="2" type="ORF">CNX65_12730</name>
</gene>
<dbReference type="EMBL" id="CP023445">
    <property type="protein sequence ID" value="ATE54051.1"/>
    <property type="molecule type" value="Genomic_DNA"/>
</dbReference>
<evidence type="ECO:0008006" key="4">
    <source>
        <dbReference type="Google" id="ProtNLM"/>
    </source>
</evidence>
<protein>
    <recommendedName>
        <fullName evidence="4">DNA-binding protein</fullName>
    </recommendedName>
</protein>
<accession>A0A290Z4S9</accession>
<evidence type="ECO:0000313" key="2">
    <source>
        <dbReference type="EMBL" id="ATE54051.1"/>
    </source>
</evidence>
<keyword evidence="3" id="KW-1185">Reference proteome</keyword>
<evidence type="ECO:0000256" key="1">
    <source>
        <dbReference type="SAM" id="MobiDB-lite"/>
    </source>
</evidence>
<dbReference type="RefSeq" id="WP_096492974.1">
    <property type="nucleotide sequence ID" value="NZ_CP023445.1"/>
</dbReference>
<evidence type="ECO:0000313" key="3">
    <source>
        <dbReference type="Proteomes" id="UP000218505"/>
    </source>
</evidence>
<name>A0A290Z4S9_9PSEU</name>
<dbReference type="KEGG" id="apre:CNX65_12730"/>
<feature type="region of interest" description="Disordered" evidence="1">
    <location>
        <begin position="16"/>
        <end position="54"/>
    </location>
</feature>
<dbReference type="Proteomes" id="UP000218505">
    <property type="component" value="Chromosome"/>
</dbReference>
<organism evidence="2 3">
    <name type="scientific">Actinosynnema pretiosum</name>
    <dbReference type="NCBI Taxonomy" id="42197"/>
    <lineage>
        <taxon>Bacteria</taxon>
        <taxon>Bacillati</taxon>
        <taxon>Actinomycetota</taxon>
        <taxon>Actinomycetes</taxon>
        <taxon>Pseudonocardiales</taxon>
        <taxon>Pseudonocardiaceae</taxon>
        <taxon>Actinosynnema</taxon>
    </lineage>
</organism>
<reference evidence="2" key="1">
    <citation type="submission" date="2017-09" db="EMBL/GenBank/DDBJ databases">
        <title>Complete Genome Sequence of ansamitocin-producing Bacterium Actinosynnema pretiosum X47.</title>
        <authorList>
            <person name="Cao G."/>
            <person name="Zong G."/>
            <person name="Zhong C."/>
            <person name="Fu J."/>
        </authorList>
    </citation>
    <scope>NUCLEOTIDE SEQUENCE [LARGE SCALE GENOMIC DNA]</scope>
    <source>
        <strain evidence="2">X47</strain>
    </source>
</reference>
<proteinExistence type="predicted"/>